<gene>
    <name evidence="2" type="ORF">DP923_11065</name>
</gene>
<protein>
    <submittedName>
        <fullName evidence="2">Uncharacterized protein</fullName>
    </submittedName>
</protein>
<organism evidence="2 3">
    <name type="scientific">Pontibacter arcticus</name>
    <dbReference type="NCBI Taxonomy" id="2080288"/>
    <lineage>
        <taxon>Bacteria</taxon>
        <taxon>Pseudomonadati</taxon>
        <taxon>Bacteroidota</taxon>
        <taxon>Cytophagia</taxon>
        <taxon>Cytophagales</taxon>
        <taxon>Hymenobacteraceae</taxon>
        <taxon>Pontibacter</taxon>
    </lineage>
</organism>
<keyword evidence="1" id="KW-0472">Membrane</keyword>
<accession>A0A364RDC4</accession>
<evidence type="ECO:0000313" key="3">
    <source>
        <dbReference type="Proteomes" id="UP000251692"/>
    </source>
</evidence>
<feature type="transmembrane region" description="Helical" evidence="1">
    <location>
        <begin position="176"/>
        <end position="197"/>
    </location>
</feature>
<name>A0A364RDC4_9BACT</name>
<dbReference type="RefSeq" id="WP_112305914.1">
    <property type="nucleotide sequence ID" value="NZ_QMDV01000003.1"/>
</dbReference>
<keyword evidence="1" id="KW-0812">Transmembrane</keyword>
<dbReference type="EMBL" id="QMDV01000003">
    <property type="protein sequence ID" value="RAU82321.1"/>
    <property type="molecule type" value="Genomic_DNA"/>
</dbReference>
<feature type="transmembrane region" description="Helical" evidence="1">
    <location>
        <begin position="150"/>
        <end position="170"/>
    </location>
</feature>
<proteinExistence type="predicted"/>
<dbReference type="OrthoDB" id="886421at2"/>
<keyword evidence="1" id="KW-1133">Transmembrane helix</keyword>
<reference evidence="2 3" key="1">
    <citation type="submission" date="2018-06" db="EMBL/GenBank/DDBJ databases">
        <authorList>
            <person name="Liu Z.-W."/>
        </authorList>
    </citation>
    <scope>NUCLEOTIDE SEQUENCE [LARGE SCALE GENOMIC DNA]</scope>
    <source>
        <strain evidence="2 3">2b14</strain>
    </source>
</reference>
<sequence>MPQYTYFLDDEQQKKLVITRKFTWKELQVYFNDELIGKVDHKAELTEGRTFTLPDQSILSLKLKSGFADQLEVLRNGQPLAGSATDIDQIVRNAWQLMLFLGALNLVLGLLNYFWDIDYLQALGTGLGSFILGPVYIGLSIAIRRFSVPALYAAISILVLDIILSAYMAYAGITEANMGSGVLVKSFFIYTLFKAIAPLKEHNRQQAA</sequence>
<reference evidence="2 3" key="2">
    <citation type="submission" date="2018-07" db="EMBL/GenBank/DDBJ databases">
        <title>Pontibacter sp. 2b14 genomic sequence and assembly.</title>
        <authorList>
            <person name="Du Z.-J."/>
        </authorList>
    </citation>
    <scope>NUCLEOTIDE SEQUENCE [LARGE SCALE GENOMIC DNA]</scope>
    <source>
        <strain evidence="2 3">2b14</strain>
    </source>
</reference>
<feature type="transmembrane region" description="Helical" evidence="1">
    <location>
        <begin position="97"/>
        <end position="115"/>
    </location>
</feature>
<dbReference type="Proteomes" id="UP000251692">
    <property type="component" value="Unassembled WGS sequence"/>
</dbReference>
<evidence type="ECO:0000313" key="2">
    <source>
        <dbReference type="EMBL" id="RAU82321.1"/>
    </source>
</evidence>
<comment type="caution">
    <text evidence="2">The sequence shown here is derived from an EMBL/GenBank/DDBJ whole genome shotgun (WGS) entry which is preliminary data.</text>
</comment>
<keyword evidence="3" id="KW-1185">Reference proteome</keyword>
<dbReference type="AlphaFoldDB" id="A0A364RDC4"/>
<evidence type="ECO:0000256" key="1">
    <source>
        <dbReference type="SAM" id="Phobius"/>
    </source>
</evidence>
<feature type="transmembrane region" description="Helical" evidence="1">
    <location>
        <begin position="121"/>
        <end position="143"/>
    </location>
</feature>